<feature type="region of interest" description="Disordered" evidence="2">
    <location>
        <begin position="166"/>
        <end position="201"/>
    </location>
</feature>
<evidence type="ECO:0000313" key="3">
    <source>
        <dbReference type="EMBL" id="KYP42829.1"/>
    </source>
</evidence>
<feature type="region of interest" description="Disordered" evidence="2">
    <location>
        <begin position="45"/>
        <end position="65"/>
    </location>
</feature>
<dbReference type="Proteomes" id="UP000075243">
    <property type="component" value="Unassembled WGS sequence"/>
</dbReference>
<feature type="coiled-coil region" evidence="1">
    <location>
        <begin position="106"/>
        <end position="161"/>
    </location>
</feature>
<dbReference type="InterPro" id="IPR004252">
    <property type="entry name" value="Probable_transposase_24"/>
</dbReference>
<keyword evidence="4" id="KW-1185">Reference proteome</keyword>
<feature type="compositionally biased region" description="Polar residues" evidence="2">
    <location>
        <begin position="168"/>
        <end position="177"/>
    </location>
</feature>
<dbReference type="Gramene" id="C.cajan_34339.t">
    <property type="protein sequence ID" value="C.cajan_34339.t"/>
    <property type="gene ID" value="C.cajan_34339"/>
</dbReference>
<dbReference type="Pfam" id="PF03004">
    <property type="entry name" value="Transposase_24"/>
    <property type="match status" value="1"/>
</dbReference>
<proteinExistence type="predicted"/>
<reference evidence="3" key="1">
    <citation type="journal article" date="2012" name="Nat. Biotechnol.">
        <title>Draft genome sequence of pigeonpea (Cajanus cajan), an orphan legume crop of resource-poor farmers.</title>
        <authorList>
            <person name="Varshney R.K."/>
            <person name="Chen W."/>
            <person name="Li Y."/>
            <person name="Bharti A.K."/>
            <person name="Saxena R.K."/>
            <person name="Schlueter J.A."/>
            <person name="Donoghue M.T."/>
            <person name="Azam S."/>
            <person name="Fan G."/>
            <person name="Whaley A.M."/>
            <person name="Farmer A.D."/>
            <person name="Sheridan J."/>
            <person name="Iwata A."/>
            <person name="Tuteja R."/>
            <person name="Penmetsa R.V."/>
            <person name="Wu W."/>
            <person name="Upadhyaya H.D."/>
            <person name="Yang S.P."/>
            <person name="Shah T."/>
            <person name="Saxena K.B."/>
            <person name="Michael T."/>
            <person name="McCombie W.R."/>
            <person name="Yang B."/>
            <person name="Zhang G."/>
            <person name="Yang H."/>
            <person name="Wang J."/>
            <person name="Spillane C."/>
            <person name="Cook D.R."/>
            <person name="May G.D."/>
            <person name="Xu X."/>
            <person name="Jackson S.A."/>
        </authorList>
    </citation>
    <scope>NUCLEOTIDE SEQUENCE [LARGE SCALE GENOMIC DNA]</scope>
</reference>
<evidence type="ECO:0000256" key="1">
    <source>
        <dbReference type="SAM" id="Coils"/>
    </source>
</evidence>
<feature type="compositionally biased region" description="Acidic residues" evidence="2">
    <location>
        <begin position="181"/>
        <end position="191"/>
    </location>
</feature>
<dbReference type="EMBL" id="KQ483698">
    <property type="protein sequence ID" value="KYP42829.1"/>
    <property type="molecule type" value="Genomic_DNA"/>
</dbReference>
<evidence type="ECO:0000313" key="4">
    <source>
        <dbReference type="Proteomes" id="UP000075243"/>
    </source>
</evidence>
<dbReference type="AlphaFoldDB" id="A0A151RJU2"/>
<dbReference type="OMA" id="MLLCRII"/>
<feature type="compositionally biased region" description="Basic and acidic residues" evidence="2">
    <location>
        <begin position="45"/>
        <end position="55"/>
    </location>
</feature>
<organism evidence="3 4">
    <name type="scientific">Cajanus cajan</name>
    <name type="common">Pigeon pea</name>
    <name type="synonym">Cajanus indicus</name>
    <dbReference type="NCBI Taxonomy" id="3821"/>
    <lineage>
        <taxon>Eukaryota</taxon>
        <taxon>Viridiplantae</taxon>
        <taxon>Streptophyta</taxon>
        <taxon>Embryophyta</taxon>
        <taxon>Tracheophyta</taxon>
        <taxon>Spermatophyta</taxon>
        <taxon>Magnoliopsida</taxon>
        <taxon>eudicotyledons</taxon>
        <taxon>Gunneridae</taxon>
        <taxon>Pentapetalae</taxon>
        <taxon>rosids</taxon>
        <taxon>fabids</taxon>
        <taxon>Fabales</taxon>
        <taxon>Fabaceae</taxon>
        <taxon>Papilionoideae</taxon>
        <taxon>50 kb inversion clade</taxon>
        <taxon>NPAAA clade</taxon>
        <taxon>indigoferoid/millettioid clade</taxon>
        <taxon>Phaseoleae</taxon>
        <taxon>Cajanus</taxon>
    </lineage>
</organism>
<evidence type="ECO:0000256" key="2">
    <source>
        <dbReference type="SAM" id="MobiDB-lite"/>
    </source>
</evidence>
<protein>
    <submittedName>
        <fullName evidence="3">Uncharacterized protein</fullName>
    </submittedName>
</protein>
<sequence length="201" mass="23033">MKEAKLGIDPSLSEFYFRTHQKKDHSWVGPHAEFAYDKFQQRKIEISSQNSRDDGADSQSSMDHMPSDLDIWVDVVGKKKGRIPGLGSVGRTLITSSRFSSNFEDDGALRSQIQALNESLQRQEQEKLEMRQELYKQQEDKLEMRRELTETRKQLAALMQHLGFVGSCSHSPLSTQHNNESDDEDDEDNGDEYSNHIKGDI</sequence>
<accession>A0A151RJU2</accession>
<keyword evidence="1" id="KW-0175">Coiled coil</keyword>
<name>A0A151RJU2_CAJCA</name>
<gene>
    <name evidence="3" type="ORF">KK1_035767</name>
</gene>